<evidence type="ECO:0000313" key="1">
    <source>
        <dbReference type="EMBL" id="CDS24960.1"/>
    </source>
</evidence>
<name>A0A068WXU5_ECHGR</name>
<reference evidence="1" key="2">
    <citation type="submission" date="2014-06" db="EMBL/GenBank/DDBJ databases">
        <authorList>
            <person name="Aslett M."/>
        </authorList>
    </citation>
    <scope>NUCLEOTIDE SEQUENCE</scope>
</reference>
<proteinExistence type="predicted"/>
<organism evidence="1">
    <name type="scientific">Echinococcus granulosus</name>
    <name type="common">Hydatid tapeworm</name>
    <dbReference type="NCBI Taxonomy" id="6210"/>
    <lineage>
        <taxon>Eukaryota</taxon>
        <taxon>Metazoa</taxon>
        <taxon>Spiralia</taxon>
        <taxon>Lophotrochozoa</taxon>
        <taxon>Platyhelminthes</taxon>
        <taxon>Cestoda</taxon>
        <taxon>Eucestoda</taxon>
        <taxon>Cyclophyllidea</taxon>
        <taxon>Taeniidae</taxon>
        <taxon>Echinococcus</taxon>
        <taxon>Echinococcus granulosus group</taxon>
    </lineage>
</organism>
<sequence>MVSIPDVCLFPCNDTATGVDGKRKAFQREWNASRLVNASADICAEVAHYMHEVDLKLKHGPLSTPSYLLRKCGRVAIIDCGTEALTANKFFFSIDQQCNSSALDFASVSIDDDHRLLSDIFITSSVLWSAKVDVLLAPPFQHESMGLSAAKSVTGLSIAASVCKSKSVDKWKAKVRKSCRWTRPSNSIMKLSGEQIVGFLVHLQNLFQIVICSGKVKCHSGPLVVVIPAMDNVPSNVLRGFVWITSVRVKERRSPHPPFSSVLVSRALKILSWSLTATLRLCPVSLAWVCSNTRNPFIAFLCAGISCVTTDNSVAVLKHYLALPHPQLLAPLEEAEKFLSSISDAELLRFLGTYPSLLSLPVNMEVDQSTHCVVTRQLLQDSPLRH</sequence>
<dbReference type="OrthoDB" id="10265211at2759"/>
<reference evidence="1 2" key="1">
    <citation type="journal article" date="2013" name="Nature">
        <title>The genomes of four tapeworm species reveal adaptations to parasitism.</title>
        <authorList>
            <person name="Tsai I.J."/>
            <person name="Zarowiecki M."/>
            <person name="Holroyd N."/>
            <person name="Garciarrubio A."/>
            <person name="Sanchez-Flores A."/>
            <person name="Brooks K.L."/>
            <person name="Tracey A."/>
            <person name="Bobes R.J."/>
            <person name="Fragoso G."/>
            <person name="Sciutto E."/>
            <person name="Aslett M."/>
            <person name="Beasley H."/>
            <person name="Bennett H.M."/>
            <person name="Cai J."/>
            <person name="Camicia F."/>
            <person name="Clark R."/>
            <person name="Cucher M."/>
            <person name="De Silva N."/>
            <person name="Day T.A."/>
            <person name="Deplazes P."/>
            <person name="Estrada K."/>
            <person name="Fernandez C."/>
            <person name="Holland P.W."/>
            <person name="Hou J."/>
            <person name="Hu S."/>
            <person name="Huckvale T."/>
            <person name="Hung S.S."/>
            <person name="Kamenetzky L."/>
            <person name="Keane J.A."/>
            <person name="Kiss F."/>
            <person name="Koziol U."/>
            <person name="Lambert O."/>
            <person name="Liu K."/>
            <person name="Luo X."/>
            <person name="Luo Y."/>
            <person name="Macchiaroli N."/>
            <person name="Nichol S."/>
            <person name="Paps J."/>
            <person name="Parkinson J."/>
            <person name="Pouchkina-Stantcheva N."/>
            <person name="Riddiford N."/>
            <person name="Rosenzvit M."/>
            <person name="Salinas G."/>
            <person name="Wasmuth J.D."/>
            <person name="Zamanian M."/>
            <person name="Zheng Y."/>
            <person name="Cai X."/>
            <person name="Soberon X."/>
            <person name="Olson P.D."/>
            <person name="Laclette J.P."/>
            <person name="Brehm K."/>
            <person name="Berriman M."/>
            <person name="Garciarrubio A."/>
            <person name="Bobes R.J."/>
            <person name="Fragoso G."/>
            <person name="Sanchez-Flores A."/>
            <person name="Estrada K."/>
            <person name="Cevallos M.A."/>
            <person name="Morett E."/>
            <person name="Gonzalez V."/>
            <person name="Portillo T."/>
            <person name="Ochoa-Leyva A."/>
            <person name="Jose M.V."/>
            <person name="Sciutto E."/>
            <person name="Landa A."/>
            <person name="Jimenez L."/>
            <person name="Valdes V."/>
            <person name="Carrero J.C."/>
            <person name="Larralde C."/>
            <person name="Morales-Montor J."/>
            <person name="Limon-Lason J."/>
            <person name="Soberon X."/>
            <person name="Laclette J.P."/>
        </authorList>
    </citation>
    <scope>NUCLEOTIDE SEQUENCE [LARGE SCALE GENOMIC DNA]</scope>
</reference>
<protein>
    <submittedName>
        <fullName evidence="3">Protein kinase domain-containing protein</fullName>
    </submittedName>
</protein>
<dbReference type="WBParaSite" id="EgrG_000045900">
    <property type="protein sequence ID" value="EgrG_000045900"/>
    <property type="gene ID" value="EgrG_000045900"/>
</dbReference>
<gene>
    <name evidence="1" type="ORF">EgrG_000045900</name>
</gene>
<evidence type="ECO:0000313" key="2">
    <source>
        <dbReference type="Proteomes" id="UP000492820"/>
    </source>
</evidence>
<dbReference type="AlphaFoldDB" id="A0A068WXU5"/>
<reference evidence="3" key="3">
    <citation type="submission" date="2020-10" db="UniProtKB">
        <authorList>
            <consortium name="WormBaseParasite"/>
        </authorList>
    </citation>
    <scope>IDENTIFICATION</scope>
</reference>
<evidence type="ECO:0000313" key="3">
    <source>
        <dbReference type="WBParaSite" id="EgrG_000045900"/>
    </source>
</evidence>
<dbReference type="EMBL" id="LK028658">
    <property type="protein sequence ID" value="CDS24960.1"/>
    <property type="molecule type" value="Genomic_DNA"/>
</dbReference>
<accession>A0A068WXU5</accession>
<dbReference type="Proteomes" id="UP000492820">
    <property type="component" value="Unassembled WGS sequence"/>
</dbReference>